<dbReference type="Proteomes" id="UP000076858">
    <property type="component" value="Unassembled WGS sequence"/>
</dbReference>
<dbReference type="GO" id="GO:0003677">
    <property type="term" value="F:DNA binding"/>
    <property type="evidence" value="ECO:0007669"/>
    <property type="project" value="InterPro"/>
</dbReference>
<protein>
    <recommendedName>
        <fullName evidence="2">DNA-directed DNA polymerase family A palm domain-containing protein</fullName>
    </recommendedName>
</protein>
<dbReference type="STRING" id="35525.A0A162CZA9"/>
<dbReference type="PANTHER" id="PTHR10133">
    <property type="entry name" value="DNA POLYMERASE I"/>
    <property type="match status" value="1"/>
</dbReference>
<dbReference type="InterPro" id="IPR001098">
    <property type="entry name" value="DNA-dir_DNA_pol_A_palm_dom"/>
</dbReference>
<feature type="domain" description="DNA-directed DNA polymerase family A palm" evidence="2">
    <location>
        <begin position="8"/>
        <end position="81"/>
    </location>
</feature>
<dbReference type="SUPFAM" id="SSF56672">
    <property type="entry name" value="DNA/RNA polymerases"/>
    <property type="match status" value="1"/>
</dbReference>
<dbReference type="GO" id="GO:0003887">
    <property type="term" value="F:DNA-directed DNA polymerase activity"/>
    <property type="evidence" value="ECO:0007669"/>
    <property type="project" value="InterPro"/>
</dbReference>
<evidence type="ECO:0000256" key="1">
    <source>
        <dbReference type="ARBA" id="ARBA00022705"/>
    </source>
</evidence>
<dbReference type="EMBL" id="LRGB01007218">
    <property type="protein sequence ID" value="KZS01274.1"/>
    <property type="molecule type" value="Genomic_DNA"/>
</dbReference>
<dbReference type="InterPro" id="IPR043502">
    <property type="entry name" value="DNA/RNA_pol_sf"/>
</dbReference>
<dbReference type="AlphaFoldDB" id="A0A162CZA9"/>
<evidence type="ECO:0000313" key="3">
    <source>
        <dbReference type="EMBL" id="KZS01274.1"/>
    </source>
</evidence>
<dbReference type="GO" id="GO:0006261">
    <property type="term" value="P:DNA-templated DNA replication"/>
    <property type="evidence" value="ECO:0007669"/>
    <property type="project" value="InterPro"/>
</dbReference>
<comment type="caution">
    <text evidence="3">The sequence shown here is derived from an EMBL/GenBank/DDBJ whole genome shotgun (WGS) entry which is preliminary data.</text>
</comment>
<evidence type="ECO:0000313" key="4">
    <source>
        <dbReference type="Proteomes" id="UP000076858"/>
    </source>
</evidence>
<keyword evidence="4" id="KW-1185">Reference proteome</keyword>
<keyword evidence="1" id="KW-0235">DNA replication</keyword>
<gene>
    <name evidence="3" type="ORF">APZ42_002118</name>
</gene>
<dbReference type="Pfam" id="PF00476">
    <property type="entry name" value="DNA_pol_A"/>
    <property type="match status" value="1"/>
</dbReference>
<name>A0A162CZA9_9CRUS</name>
<sequence length="83" mass="9424">MRPCRARRDLIKLSMVAVQKALDEQGKATKVIMQVHDELVFEVPESEVEWVRTEVPRIMASVADLKVPLLAEVGFGPNWEQAH</sequence>
<dbReference type="PANTHER" id="PTHR10133:SF27">
    <property type="entry name" value="DNA POLYMERASE NU"/>
    <property type="match status" value="1"/>
</dbReference>
<organism evidence="3 4">
    <name type="scientific">Daphnia magna</name>
    <dbReference type="NCBI Taxonomy" id="35525"/>
    <lineage>
        <taxon>Eukaryota</taxon>
        <taxon>Metazoa</taxon>
        <taxon>Ecdysozoa</taxon>
        <taxon>Arthropoda</taxon>
        <taxon>Crustacea</taxon>
        <taxon>Branchiopoda</taxon>
        <taxon>Diplostraca</taxon>
        <taxon>Cladocera</taxon>
        <taxon>Anomopoda</taxon>
        <taxon>Daphniidae</taxon>
        <taxon>Daphnia</taxon>
    </lineage>
</organism>
<dbReference type="GO" id="GO:0006302">
    <property type="term" value="P:double-strand break repair"/>
    <property type="evidence" value="ECO:0007669"/>
    <property type="project" value="TreeGrafter"/>
</dbReference>
<proteinExistence type="predicted"/>
<dbReference type="InterPro" id="IPR002298">
    <property type="entry name" value="DNA_polymerase_A"/>
</dbReference>
<reference evidence="3 4" key="1">
    <citation type="submission" date="2016-03" db="EMBL/GenBank/DDBJ databases">
        <title>EvidentialGene: Evidence-directed Construction of Genes on Genomes.</title>
        <authorList>
            <person name="Gilbert D.G."/>
            <person name="Choi J.-H."/>
            <person name="Mockaitis K."/>
            <person name="Colbourne J."/>
            <person name="Pfrender M."/>
        </authorList>
    </citation>
    <scope>NUCLEOTIDE SEQUENCE [LARGE SCALE GENOMIC DNA]</scope>
    <source>
        <strain evidence="3 4">Xinb3</strain>
        <tissue evidence="3">Complete organism</tissue>
    </source>
</reference>
<accession>A0A162CZA9</accession>
<dbReference type="Gene3D" id="3.30.70.370">
    <property type="match status" value="1"/>
</dbReference>
<evidence type="ECO:0000259" key="2">
    <source>
        <dbReference type="Pfam" id="PF00476"/>
    </source>
</evidence>